<dbReference type="EMBL" id="VFPU01000001">
    <property type="protein sequence ID" value="TQM95719.1"/>
    <property type="molecule type" value="Genomic_DNA"/>
</dbReference>
<feature type="domain" description="VOC" evidence="1">
    <location>
        <begin position="70"/>
        <end position="197"/>
    </location>
</feature>
<reference evidence="2 3" key="1">
    <citation type="submission" date="2019-06" db="EMBL/GenBank/DDBJ databases">
        <title>Sequencing the genomes of 1000 actinobacteria strains.</title>
        <authorList>
            <person name="Klenk H.-P."/>
        </authorList>
    </citation>
    <scope>NUCLEOTIDE SEQUENCE [LARGE SCALE GENOMIC DNA]</scope>
    <source>
        <strain evidence="2 3">DSM 12362</strain>
    </source>
</reference>
<sequence>MGRHEIERRGQVELPHVEDVLAAGRPEDARGTGPGLSRIFKRHAAILGRLKDMSTDQRTAPTSATYRPAGYTSLTPLVVVSPAAEAVAFYEDVLGARVVTRMDGPDGRVWHCELELADGRLQLMDPNDQFSAVAGDPASDDARFSIAVYVPDVDATLARARERGARVREEAADFEVTGDRFASVQDPYGVRWTLMTRTAPRTDEEVQQALDAWAASMG</sequence>
<evidence type="ECO:0000259" key="1">
    <source>
        <dbReference type="PROSITE" id="PS51819"/>
    </source>
</evidence>
<dbReference type="PANTHER" id="PTHR34109">
    <property type="entry name" value="BNAUNNG04460D PROTEIN-RELATED"/>
    <property type="match status" value="1"/>
</dbReference>
<evidence type="ECO:0000313" key="2">
    <source>
        <dbReference type="EMBL" id="TQM95719.1"/>
    </source>
</evidence>
<gene>
    <name evidence="2" type="ORF">FB476_0569</name>
</gene>
<keyword evidence="3" id="KW-1185">Reference proteome</keyword>
<dbReference type="Gene3D" id="3.30.720.120">
    <property type="match status" value="1"/>
</dbReference>
<proteinExistence type="predicted"/>
<comment type="caution">
    <text evidence="2">The sequence shown here is derived from an EMBL/GenBank/DDBJ whole genome shotgun (WGS) entry which is preliminary data.</text>
</comment>
<dbReference type="InterPro" id="IPR029068">
    <property type="entry name" value="Glyas_Bleomycin-R_OHBP_Dase"/>
</dbReference>
<dbReference type="PANTHER" id="PTHR34109:SF1">
    <property type="entry name" value="VOC DOMAIN-CONTAINING PROTEIN"/>
    <property type="match status" value="1"/>
</dbReference>
<evidence type="ECO:0000313" key="3">
    <source>
        <dbReference type="Proteomes" id="UP000315133"/>
    </source>
</evidence>
<dbReference type="Gene3D" id="3.30.720.110">
    <property type="match status" value="1"/>
</dbReference>
<dbReference type="InterPro" id="IPR037523">
    <property type="entry name" value="VOC_core"/>
</dbReference>
<dbReference type="Pfam" id="PF00903">
    <property type="entry name" value="Glyoxalase"/>
    <property type="match status" value="1"/>
</dbReference>
<dbReference type="InterPro" id="IPR004360">
    <property type="entry name" value="Glyas_Fos-R_dOase_dom"/>
</dbReference>
<name>A0A543KKW6_9MICO</name>
<protein>
    <submittedName>
        <fullName evidence="2">Putative glyoxalase superfamily protein PhnB</fullName>
    </submittedName>
</protein>
<accession>A0A543KKW6</accession>
<dbReference type="Proteomes" id="UP000315133">
    <property type="component" value="Unassembled WGS sequence"/>
</dbReference>
<dbReference type="AlphaFoldDB" id="A0A543KKW6"/>
<dbReference type="SUPFAM" id="SSF54593">
    <property type="entry name" value="Glyoxalase/Bleomycin resistance protein/Dihydroxybiphenyl dioxygenase"/>
    <property type="match status" value="1"/>
</dbReference>
<dbReference type="PROSITE" id="PS51819">
    <property type="entry name" value="VOC"/>
    <property type="match status" value="1"/>
</dbReference>
<organism evidence="2 3">
    <name type="scientific">Ornithinimicrobium humiphilum</name>
    <dbReference type="NCBI Taxonomy" id="125288"/>
    <lineage>
        <taxon>Bacteria</taxon>
        <taxon>Bacillati</taxon>
        <taxon>Actinomycetota</taxon>
        <taxon>Actinomycetes</taxon>
        <taxon>Micrococcales</taxon>
        <taxon>Ornithinimicrobiaceae</taxon>
        <taxon>Ornithinimicrobium</taxon>
    </lineage>
</organism>